<dbReference type="InterPro" id="IPR001304">
    <property type="entry name" value="C-type_lectin-like"/>
</dbReference>
<comment type="caution">
    <text evidence="2">The sequence shown here is derived from an EMBL/GenBank/DDBJ whole genome shotgun (WGS) entry which is preliminary data.</text>
</comment>
<organism evidence="2 3">
    <name type="scientific">Leptotrombidium deliense</name>
    <dbReference type="NCBI Taxonomy" id="299467"/>
    <lineage>
        <taxon>Eukaryota</taxon>
        <taxon>Metazoa</taxon>
        <taxon>Ecdysozoa</taxon>
        <taxon>Arthropoda</taxon>
        <taxon>Chelicerata</taxon>
        <taxon>Arachnida</taxon>
        <taxon>Acari</taxon>
        <taxon>Acariformes</taxon>
        <taxon>Trombidiformes</taxon>
        <taxon>Prostigmata</taxon>
        <taxon>Anystina</taxon>
        <taxon>Parasitengona</taxon>
        <taxon>Trombiculoidea</taxon>
        <taxon>Trombiculidae</taxon>
        <taxon>Leptotrombidium</taxon>
    </lineage>
</organism>
<gene>
    <name evidence="2" type="ORF">B4U80_06611</name>
</gene>
<evidence type="ECO:0000313" key="2">
    <source>
        <dbReference type="EMBL" id="RWS19359.1"/>
    </source>
</evidence>
<dbReference type="SUPFAM" id="SSF56436">
    <property type="entry name" value="C-type lectin-like"/>
    <property type="match status" value="1"/>
</dbReference>
<dbReference type="InterPro" id="IPR016187">
    <property type="entry name" value="CTDL_fold"/>
</dbReference>
<dbReference type="SMART" id="SM00034">
    <property type="entry name" value="CLECT"/>
    <property type="match status" value="1"/>
</dbReference>
<proteinExistence type="predicted"/>
<dbReference type="EMBL" id="NCKV01027159">
    <property type="protein sequence ID" value="RWS19359.1"/>
    <property type="molecule type" value="Genomic_DNA"/>
</dbReference>
<sequence>RCKSFGGYVVSINSEDENKFVKSKIKKTSFWIGAQKVKNDTYQPWSWADGSEITYFNWDIDFHDMNIRNTAFSCAMMFASNGKWFDAKCTRQGAQTCELVFKNENVDVHLLIL</sequence>
<dbReference type="STRING" id="299467.A0A443RWB5"/>
<dbReference type="InterPro" id="IPR050111">
    <property type="entry name" value="C-type_lectin/snaclec_domain"/>
</dbReference>
<evidence type="ECO:0000259" key="1">
    <source>
        <dbReference type="PROSITE" id="PS50041"/>
    </source>
</evidence>
<feature type="domain" description="C-type lectin" evidence="1">
    <location>
        <begin position="1"/>
        <end position="98"/>
    </location>
</feature>
<dbReference type="OrthoDB" id="6480597at2759"/>
<dbReference type="Gene3D" id="3.10.100.10">
    <property type="entry name" value="Mannose-Binding Protein A, subunit A"/>
    <property type="match status" value="1"/>
</dbReference>
<dbReference type="InterPro" id="IPR016186">
    <property type="entry name" value="C-type_lectin-like/link_sf"/>
</dbReference>
<protein>
    <recommendedName>
        <fullName evidence="1">C-type lectin domain-containing protein</fullName>
    </recommendedName>
</protein>
<dbReference type="Pfam" id="PF00059">
    <property type="entry name" value="Lectin_C"/>
    <property type="match status" value="1"/>
</dbReference>
<dbReference type="PROSITE" id="PS50041">
    <property type="entry name" value="C_TYPE_LECTIN_2"/>
    <property type="match status" value="1"/>
</dbReference>
<dbReference type="CDD" id="cd00037">
    <property type="entry name" value="CLECT"/>
    <property type="match status" value="1"/>
</dbReference>
<keyword evidence="3" id="KW-1185">Reference proteome</keyword>
<evidence type="ECO:0000313" key="3">
    <source>
        <dbReference type="Proteomes" id="UP000288716"/>
    </source>
</evidence>
<name>A0A443RWB5_9ACAR</name>
<dbReference type="PANTHER" id="PTHR22803">
    <property type="entry name" value="MANNOSE, PHOSPHOLIPASE, LECTIN RECEPTOR RELATED"/>
    <property type="match status" value="1"/>
</dbReference>
<reference evidence="2 3" key="1">
    <citation type="journal article" date="2018" name="Gigascience">
        <title>Genomes of trombidid mites reveal novel predicted allergens and laterally-transferred genes associated with secondary metabolism.</title>
        <authorList>
            <person name="Dong X."/>
            <person name="Chaisiri K."/>
            <person name="Xia D."/>
            <person name="Armstrong S.D."/>
            <person name="Fang Y."/>
            <person name="Donnelly M.J."/>
            <person name="Kadowaki T."/>
            <person name="McGarry J.W."/>
            <person name="Darby A.C."/>
            <person name="Makepeace B.L."/>
        </authorList>
    </citation>
    <scope>NUCLEOTIDE SEQUENCE [LARGE SCALE GENOMIC DNA]</scope>
    <source>
        <strain evidence="2">UoL-UT</strain>
    </source>
</reference>
<feature type="non-terminal residue" evidence="2">
    <location>
        <position position="113"/>
    </location>
</feature>
<dbReference type="VEuPathDB" id="VectorBase:LDEU012681"/>
<dbReference type="Proteomes" id="UP000288716">
    <property type="component" value="Unassembled WGS sequence"/>
</dbReference>
<accession>A0A443RWB5</accession>
<dbReference type="AlphaFoldDB" id="A0A443RWB5"/>
<feature type="non-terminal residue" evidence="2">
    <location>
        <position position="1"/>
    </location>
</feature>